<evidence type="ECO:0000313" key="6">
    <source>
        <dbReference type="EnsemblFungi" id="EJT72758"/>
    </source>
</evidence>
<keyword evidence="3" id="KW-0539">Nucleus</keyword>
<evidence type="ECO:0000256" key="3">
    <source>
        <dbReference type="ARBA" id="ARBA00023242"/>
    </source>
</evidence>
<feature type="coiled-coil region" evidence="4">
    <location>
        <begin position="143"/>
        <end position="191"/>
    </location>
</feature>
<name>J3P7X5_GAET3</name>
<reference evidence="7" key="1">
    <citation type="submission" date="2010-07" db="EMBL/GenBank/DDBJ databases">
        <title>The genome sequence of Gaeumannomyces graminis var. tritici strain R3-111a-1.</title>
        <authorList>
            <consortium name="The Broad Institute Genome Sequencing Platform"/>
            <person name="Ma L.-J."/>
            <person name="Dead R."/>
            <person name="Young S."/>
            <person name="Zeng Q."/>
            <person name="Koehrsen M."/>
            <person name="Alvarado L."/>
            <person name="Berlin A."/>
            <person name="Chapman S.B."/>
            <person name="Chen Z."/>
            <person name="Freedman E."/>
            <person name="Gellesch M."/>
            <person name="Goldberg J."/>
            <person name="Griggs A."/>
            <person name="Gujja S."/>
            <person name="Heilman E.R."/>
            <person name="Heiman D."/>
            <person name="Hepburn T."/>
            <person name="Howarth C."/>
            <person name="Jen D."/>
            <person name="Larson L."/>
            <person name="Mehta T."/>
            <person name="Neiman D."/>
            <person name="Pearson M."/>
            <person name="Roberts A."/>
            <person name="Saif S."/>
            <person name="Shea T."/>
            <person name="Shenoy N."/>
            <person name="Sisk P."/>
            <person name="Stolte C."/>
            <person name="Sykes S."/>
            <person name="Walk T."/>
            <person name="White J."/>
            <person name="Yandava C."/>
            <person name="Haas B."/>
            <person name="Nusbaum C."/>
            <person name="Birren B."/>
        </authorList>
    </citation>
    <scope>NUCLEOTIDE SEQUENCE [LARGE SCALE GENOMIC DNA]</scope>
    <source>
        <strain evidence="7">R3-111a-1</strain>
    </source>
</reference>
<dbReference type="InterPro" id="IPR019163">
    <property type="entry name" value="THO_Thoc5"/>
</dbReference>
<organism evidence="5">
    <name type="scientific">Gaeumannomyces tritici (strain R3-111a-1)</name>
    <name type="common">Wheat and barley take-all root rot fungus</name>
    <name type="synonym">Gaeumannomyces graminis var. tritici</name>
    <dbReference type="NCBI Taxonomy" id="644352"/>
    <lineage>
        <taxon>Eukaryota</taxon>
        <taxon>Fungi</taxon>
        <taxon>Dikarya</taxon>
        <taxon>Ascomycota</taxon>
        <taxon>Pezizomycotina</taxon>
        <taxon>Sordariomycetes</taxon>
        <taxon>Sordariomycetidae</taxon>
        <taxon>Magnaporthales</taxon>
        <taxon>Magnaporthaceae</taxon>
        <taxon>Gaeumannomyces</taxon>
    </lineage>
</organism>
<dbReference type="GeneID" id="20350073"/>
<evidence type="ECO:0000256" key="1">
    <source>
        <dbReference type="ARBA" id="ARBA00004123"/>
    </source>
</evidence>
<evidence type="ECO:0008006" key="8">
    <source>
        <dbReference type="Google" id="ProtNLM"/>
    </source>
</evidence>
<reference evidence="6" key="5">
    <citation type="submission" date="2018-04" db="UniProtKB">
        <authorList>
            <consortium name="EnsemblFungi"/>
        </authorList>
    </citation>
    <scope>IDENTIFICATION</scope>
    <source>
        <strain evidence="6">R3-111a-1</strain>
    </source>
</reference>
<evidence type="ECO:0000256" key="4">
    <source>
        <dbReference type="SAM" id="Coils"/>
    </source>
</evidence>
<dbReference type="OrthoDB" id="20582at2759"/>
<evidence type="ECO:0000313" key="5">
    <source>
        <dbReference type="EMBL" id="EJT72758.1"/>
    </source>
</evidence>
<sequence>MGTDELVTDPSLRSLLEQSQNAREQALAFVDLIAQQQQAGSEPAAVAEMAKLQKQLIMNLANLRRQHRAAIFSARTTKAETLKARQEVDTLHLQLQNLYYEQRHLEGEIASCEDYDHKYRQLPLIPVEEFLALHPEHADADENDLMVARIEHERSERENLEKQRQDLLKRKAKLIAENKKRKDDLANLDKDLEKFIDAAKPIEKTGAGQESKGEHREENTKLAIAVARHGDGKQGNADTLAKYARLKKRKMRDGPEVTSVDREAGPHGWIWVAVGLAILGGEVVAEYYRRGNLSSLSSPLMERRLGEGHAA</sequence>
<dbReference type="Pfam" id="PF09766">
    <property type="entry name" value="FmiP_Thoc5"/>
    <property type="match status" value="1"/>
</dbReference>
<dbReference type="EnsemblFungi" id="EJT72758">
    <property type="protein sequence ID" value="EJT72758"/>
    <property type="gene ID" value="GGTG_09615"/>
</dbReference>
<dbReference type="eggNOG" id="KOG2216">
    <property type="taxonomic scope" value="Eukaryota"/>
</dbReference>
<comment type="similarity">
    <text evidence="2">Belongs to the THOC5 family.</text>
</comment>
<dbReference type="PANTHER" id="PTHR13375">
    <property type="entry name" value="FMS INTERACTING PROTEIN"/>
    <property type="match status" value="1"/>
</dbReference>
<evidence type="ECO:0000313" key="7">
    <source>
        <dbReference type="Proteomes" id="UP000006039"/>
    </source>
</evidence>
<dbReference type="PANTHER" id="PTHR13375:SF3">
    <property type="entry name" value="THO COMPLEX SUBUNIT 5 HOMOLOG"/>
    <property type="match status" value="1"/>
</dbReference>
<dbReference type="AlphaFoldDB" id="J3P7X5"/>
<protein>
    <recommendedName>
        <fullName evidence="8">THO complex subunit 5</fullName>
    </recommendedName>
</protein>
<dbReference type="GO" id="GO:0000445">
    <property type="term" value="C:THO complex part of transcription export complex"/>
    <property type="evidence" value="ECO:0007669"/>
    <property type="project" value="TreeGrafter"/>
</dbReference>
<dbReference type="HOGENOM" id="CLU_894415_0_0_1"/>
<comment type="subcellular location">
    <subcellularLocation>
        <location evidence="1">Nucleus</location>
    </subcellularLocation>
</comment>
<dbReference type="VEuPathDB" id="FungiDB:GGTG_09615"/>
<reference evidence="6" key="4">
    <citation type="journal article" date="2015" name="G3 (Bethesda)">
        <title>Genome sequences of three phytopathogenic species of the Magnaporthaceae family of fungi.</title>
        <authorList>
            <person name="Okagaki L.H."/>
            <person name="Nunes C.C."/>
            <person name="Sailsbery J."/>
            <person name="Clay B."/>
            <person name="Brown D."/>
            <person name="John T."/>
            <person name="Oh Y."/>
            <person name="Young N."/>
            <person name="Fitzgerald M."/>
            <person name="Haas B.J."/>
            <person name="Zeng Q."/>
            <person name="Young S."/>
            <person name="Adiconis X."/>
            <person name="Fan L."/>
            <person name="Levin J.Z."/>
            <person name="Mitchell T.K."/>
            <person name="Okubara P.A."/>
            <person name="Farman M.L."/>
            <person name="Kohn L.M."/>
            <person name="Birren B."/>
            <person name="Ma L.-J."/>
            <person name="Dean R.A."/>
        </authorList>
    </citation>
    <scope>NUCLEOTIDE SEQUENCE</scope>
    <source>
        <strain evidence="6">R3-111a-1</strain>
    </source>
</reference>
<dbReference type="Proteomes" id="UP000006039">
    <property type="component" value="Unassembled WGS sequence"/>
</dbReference>
<reference evidence="5" key="2">
    <citation type="submission" date="2010-07" db="EMBL/GenBank/DDBJ databases">
        <authorList>
            <consortium name="The Broad Institute Genome Sequencing Platform"/>
            <consortium name="Broad Institute Genome Sequencing Center for Infectious Disease"/>
            <person name="Ma L.-J."/>
            <person name="Dead R."/>
            <person name="Young S."/>
            <person name="Zeng Q."/>
            <person name="Koehrsen M."/>
            <person name="Alvarado L."/>
            <person name="Berlin A."/>
            <person name="Chapman S.B."/>
            <person name="Chen Z."/>
            <person name="Freedman E."/>
            <person name="Gellesch M."/>
            <person name="Goldberg J."/>
            <person name="Griggs A."/>
            <person name="Gujja S."/>
            <person name="Heilman E.R."/>
            <person name="Heiman D."/>
            <person name="Hepburn T."/>
            <person name="Howarth C."/>
            <person name="Jen D."/>
            <person name="Larson L."/>
            <person name="Mehta T."/>
            <person name="Neiman D."/>
            <person name="Pearson M."/>
            <person name="Roberts A."/>
            <person name="Saif S."/>
            <person name="Shea T."/>
            <person name="Shenoy N."/>
            <person name="Sisk P."/>
            <person name="Stolte C."/>
            <person name="Sykes S."/>
            <person name="Walk T."/>
            <person name="White J."/>
            <person name="Yandava C."/>
            <person name="Haas B."/>
            <person name="Nusbaum C."/>
            <person name="Birren B."/>
        </authorList>
    </citation>
    <scope>NUCLEOTIDE SEQUENCE</scope>
    <source>
        <strain evidence="5">R3-111a-1</strain>
    </source>
</reference>
<keyword evidence="4" id="KW-0175">Coiled coil</keyword>
<dbReference type="RefSeq" id="XP_009225732.1">
    <property type="nucleotide sequence ID" value="XM_009227468.1"/>
</dbReference>
<evidence type="ECO:0000256" key="2">
    <source>
        <dbReference type="ARBA" id="ARBA00008044"/>
    </source>
</evidence>
<dbReference type="GO" id="GO:0003729">
    <property type="term" value="F:mRNA binding"/>
    <property type="evidence" value="ECO:0007669"/>
    <property type="project" value="TreeGrafter"/>
</dbReference>
<proteinExistence type="inferred from homology"/>
<dbReference type="STRING" id="644352.J3P7X5"/>
<gene>
    <name evidence="6" type="primary">20350073</name>
    <name evidence="5" type="ORF">GGTG_09615</name>
</gene>
<keyword evidence="7" id="KW-1185">Reference proteome</keyword>
<dbReference type="EMBL" id="GL385399">
    <property type="protein sequence ID" value="EJT72758.1"/>
    <property type="molecule type" value="Genomic_DNA"/>
</dbReference>
<accession>J3P7X5</accession>
<reference evidence="5" key="3">
    <citation type="submission" date="2010-09" db="EMBL/GenBank/DDBJ databases">
        <title>Annotation of Gaeumannomyces graminis var. tritici R3-111a-1.</title>
        <authorList>
            <consortium name="The Broad Institute Genome Sequencing Platform"/>
            <person name="Ma L.-J."/>
            <person name="Dead R."/>
            <person name="Young S.K."/>
            <person name="Zeng Q."/>
            <person name="Gargeya S."/>
            <person name="Fitzgerald M."/>
            <person name="Haas B."/>
            <person name="Abouelleil A."/>
            <person name="Alvarado L."/>
            <person name="Arachchi H.M."/>
            <person name="Berlin A."/>
            <person name="Brown A."/>
            <person name="Chapman S.B."/>
            <person name="Chen Z."/>
            <person name="Dunbar C."/>
            <person name="Freedman E."/>
            <person name="Gearin G."/>
            <person name="Gellesch M."/>
            <person name="Goldberg J."/>
            <person name="Griggs A."/>
            <person name="Gujja S."/>
            <person name="Heiman D."/>
            <person name="Howarth C."/>
            <person name="Larson L."/>
            <person name="Lui A."/>
            <person name="MacDonald P.J.P."/>
            <person name="Mehta T."/>
            <person name="Montmayeur A."/>
            <person name="Murphy C."/>
            <person name="Neiman D."/>
            <person name="Pearson M."/>
            <person name="Priest M."/>
            <person name="Roberts A."/>
            <person name="Saif S."/>
            <person name="Shea T."/>
            <person name="Shenoy N."/>
            <person name="Sisk P."/>
            <person name="Stolte C."/>
            <person name="Sykes S."/>
            <person name="Yandava C."/>
            <person name="Wortman J."/>
            <person name="Nusbaum C."/>
            <person name="Birren B."/>
        </authorList>
    </citation>
    <scope>NUCLEOTIDE SEQUENCE</scope>
    <source>
        <strain evidence="5">R3-111a-1</strain>
    </source>
</reference>
<dbReference type="GO" id="GO:0006406">
    <property type="term" value="P:mRNA export from nucleus"/>
    <property type="evidence" value="ECO:0007669"/>
    <property type="project" value="TreeGrafter"/>
</dbReference>